<feature type="transmembrane region" description="Helical" evidence="3">
    <location>
        <begin position="587"/>
        <end position="605"/>
    </location>
</feature>
<dbReference type="InterPro" id="IPR002516">
    <property type="entry name" value="Glyco_trans_11"/>
</dbReference>
<feature type="transmembrane region" description="Helical" evidence="3">
    <location>
        <begin position="651"/>
        <end position="674"/>
    </location>
</feature>
<reference evidence="4" key="1">
    <citation type="submission" date="2023-07" db="EMBL/GenBank/DDBJ databases">
        <authorList>
            <consortium name="CYATHOMIX"/>
        </authorList>
    </citation>
    <scope>NUCLEOTIDE SEQUENCE</scope>
    <source>
        <strain evidence="4">N/A</strain>
    </source>
</reference>
<proteinExistence type="predicted"/>
<evidence type="ECO:0000313" key="4">
    <source>
        <dbReference type="EMBL" id="CAJ0592512.1"/>
    </source>
</evidence>
<dbReference type="Proteomes" id="UP001176961">
    <property type="component" value="Unassembled WGS sequence"/>
</dbReference>
<comment type="caution">
    <text evidence="4">The sequence shown here is derived from an EMBL/GenBank/DDBJ whole genome shotgun (WGS) entry which is preliminary data.</text>
</comment>
<evidence type="ECO:0008006" key="6">
    <source>
        <dbReference type="Google" id="ProtNLM"/>
    </source>
</evidence>
<accession>A0AA36GKH8</accession>
<dbReference type="PANTHER" id="PTHR22898:SF3">
    <property type="entry name" value="ALPHA-1,2-FUCOSYLTRANSFERASE-RELATED"/>
    <property type="match status" value="1"/>
</dbReference>
<dbReference type="InterPro" id="IPR052501">
    <property type="entry name" value="Alpha-1-2_FucT"/>
</dbReference>
<protein>
    <recommendedName>
        <fullName evidence="6">L-Fucosyltransferase</fullName>
    </recommendedName>
</protein>
<organism evidence="4 5">
    <name type="scientific">Cylicocyclus nassatus</name>
    <name type="common">Nematode worm</name>
    <dbReference type="NCBI Taxonomy" id="53992"/>
    <lineage>
        <taxon>Eukaryota</taxon>
        <taxon>Metazoa</taxon>
        <taxon>Ecdysozoa</taxon>
        <taxon>Nematoda</taxon>
        <taxon>Chromadorea</taxon>
        <taxon>Rhabditida</taxon>
        <taxon>Rhabditina</taxon>
        <taxon>Rhabditomorpha</taxon>
        <taxon>Strongyloidea</taxon>
        <taxon>Strongylidae</taxon>
        <taxon>Cylicocyclus</taxon>
    </lineage>
</organism>
<evidence type="ECO:0000313" key="5">
    <source>
        <dbReference type="Proteomes" id="UP001176961"/>
    </source>
</evidence>
<dbReference type="GO" id="GO:0005975">
    <property type="term" value="P:carbohydrate metabolic process"/>
    <property type="evidence" value="ECO:0007669"/>
    <property type="project" value="InterPro"/>
</dbReference>
<keyword evidence="3" id="KW-0472">Membrane</keyword>
<keyword evidence="5" id="KW-1185">Reference proteome</keyword>
<evidence type="ECO:0000256" key="2">
    <source>
        <dbReference type="ARBA" id="ARBA00022679"/>
    </source>
</evidence>
<dbReference type="Pfam" id="PF01531">
    <property type="entry name" value="Glyco_transf_11"/>
    <property type="match status" value="2"/>
</dbReference>
<dbReference type="GO" id="GO:0016020">
    <property type="term" value="C:membrane"/>
    <property type="evidence" value="ECO:0007669"/>
    <property type="project" value="InterPro"/>
</dbReference>
<name>A0AA36GKH8_CYLNA</name>
<gene>
    <name evidence="4" type="ORF">CYNAS_LOCUS4495</name>
</gene>
<sequence>MVERSSPKSNQLVDLNNLLKFHPINAISIRLDLQDVQGRLMRHSITAADEKVCRRLYALASGYAIARRLGRTFYYPALGRDKFLCYLELVSHVFPRTTSVYKVIPIDNIELTIVPFAVDEHGKRTCCRYDDPARFMDHPAKFLLLNHSFAQNANYMESYIDEIRQLFLFSEEIHTQMKRTLRQLNLGSASDFMCVHIRRSDYLSYGLKSDLPSTLHATKDIAAKKNLTNYLVFGDDKKFMAELAYLLLSSSNSSQKIVRSSTFSEITDFYVAHRFCKAFYMRVPTSTFAWWLAFFSRDQDSVFYYQSHIVDHEDLKPDFHFEIGYKTFKTKSKHLQIETFLPYLIDMRLDYSYHFCCINGLSIFVSAVILYSLVLNQFCIFASSRGKSNMPEVASFVNSSIPVKYLALKPIRHRLGNQLFHFASGYGIARKLRRKLYYAMPGDNNRTLYYLDKITEIFPKTKVAFEILPREQINPVSVRFYNGTKWLVICCGFFDTSKNNKTGTMCVHIRRNDFFRLGLESDLFGTLQATKSIAADKGLRQYLIFGDDKDFMSSLADELIKNSSETPVKVVISTFSEFTDLYIASRVCDAFLLSAVGSTFGWWLAFLTKNQNAVYIYKTGRKNEEFRFNEDDFLLKTWHIYNGAPYNYSSLAIAGILIMACTLVVVACRFVSYIKNGSVPLFLRVC</sequence>
<feature type="transmembrane region" description="Helical" evidence="3">
    <location>
        <begin position="361"/>
        <end position="382"/>
    </location>
</feature>
<dbReference type="EMBL" id="CATQJL010000112">
    <property type="protein sequence ID" value="CAJ0592512.1"/>
    <property type="molecule type" value="Genomic_DNA"/>
</dbReference>
<evidence type="ECO:0000256" key="1">
    <source>
        <dbReference type="ARBA" id="ARBA00022676"/>
    </source>
</evidence>
<evidence type="ECO:0000256" key="3">
    <source>
        <dbReference type="SAM" id="Phobius"/>
    </source>
</evidence>
<keyword evidence="3" id="KW-1133">Transmembrane helix</keyword>
<keyword evidence="2" id="KW-0808">Transferase</keyword>
<dbReference type="AlphaFoldDB" id="A0AA36GKH8"/>
<dbReference type="PANTHER" id="PTHR22898">
    <property type="entry name" value="UNCHARACTERIZED GLYCOSOL TRANSFERASE-RELATED"/>
    <property type="match status" value="1"/>
</dbReference>
<dbReference type="GO" id="GO:0008107">
    <property type="term" value="F:galactoside 2-alpha-L-fucosyltransferase activity"/>
    <property type="evidence" value="ECO:0007669"/>
    <property type="project" value="InterPro"/>
</dbReference>
<keyword evidence="1" id="KW-0328">Glycosyltransferase</keyword>
<keyword evidence="3" id="KW-0812">Transmembrane</keyword>